<evidence type="ECO:0000256" key="2">
    <source>
        <dbReference type="ARBA" id="ARBA00022475"/>
    </source>
</evidence>
<evidence type="ECO:0000256" key="5">
    <source>
        <dbReference type="ARBA" id="ARBA00022989"/>
    </source>
</evidence>
<dbReference type="PROSITE" id="PS50198">
    <property type="entry name" value="PPIC_PPIASE_2"/>
    <property type="match status" value="1"/>
</dbReference>
<dbReference type="SUPFAM" id="SSF54534">
    <property type="entry name" value="FKBP-like"/>
    <property type="match status" value="1"/>
</dbReference>
<dbReference type="Proteomes" id="UP001168540">
    <property type="component" value="Unassembled WGS sequence"/>
</dbReference>
<organism evidence="14 15">
    <name type="scientific">Crenobacter oryzisoli</name>
    <dbReference type="NCBI Taxonomy" id="3056844"/>
    <lineage>
        <taxon>Bacteria</taxon>
        <taxon>Pseudomonadati</taxon>
        <taxon>Pseudomonadota</taxon>
        <taxon>Betaproteobacteria</taxon>
        <taxon>Neisseriales</taxon>
        <taxon>Neisseriaceae</taxon>
        <taxon>Crenobacter</taxon>
    </lineage>
</organism>
<keyword evidence="7" id="KW-0143">Chaperone</keyword>
<evidence type="ECO:0000256" key="1">
    <source>
        <dbReference type="ARBA" id="ARBA00004382"/>
    </source>
</evidence>
<comment type="similarity">
    <text evidence="8">Belongs to the PpiD chaperone family.</text>
</comment>
<feature type="domain" description="PpiC" evidence="13">
    <location>
        <begin position="246"/>
        <end position="349"/>
    </location>
</feature>
<dbReference type="Pfam" id="PF13624">
    <property type="entry name" value="SurA_N_3"/>
    <property type="match status" value="1"/>
</dbReference>
<keyword evidence="11" id="KW-0413">Isomerase</keyword>
<dbReference type="PANTHER" id="PTHR47529">
    <property type="entry name" value="PEPTIDYL-PROLYL CIS-TRANS ISOMERASE D"/>
    <property type="match status" value="1"/>
</dbReference>
<evidence type="ECO:0000256" key="9">
    <source>
        <dbReference type="ARBA" id="ARBA00040743"/>
    </source>
</evidence>
<name>A0ABT7XU23_9NEIS</name>
<evidence type="ECO:0000313" key="15">
    <source>
        <dbReference type="Proteomes" id="UP001168540"/>
    </source>
</evidence>
<evidence type="ECO:0000256" key="3">
    <source>
        <dbReference type="ARBA" id="ARBA00022519"/>
    </source>
</evidence>
<dbReference type="InterPro" id="IPR027304">
    <property type="entry name" value="Trigger_fact/SurA_dom_sf"/>
</dbReference>
<sequence>MFDFVQNNSVAIKVILGAVALTFVGFGVSSYSSITDDPYLAKVDGTKIYKKDLDRALEGQPADAATRQAALDNLIRQDLLLTDAKHAGLVASTDQVRRAIAAIPALQENGQFSASRYKDFLQARYMTPEAFEAQIAREVLLQGQISTFVAGQFVSHTQVDSLAKLLGEQRTVQVAVLQPQSVAADLKLDDATLKAYYNANAKRFRAPEAIKLQYVMLSQAALADTISVSDAEAQKFFNEHSADFGKEERRVSHILLTVPQNATAAQKAQIKTQAEAILKQVRANPAKFVEIAKARSQDPGSAANGGDLGFFGRGVMVKQFDDVAFNMKPGQISEVVETQFGYHILKLDDVKTPDFATAKDAVINRLKQTKAGALFRQQADQLNELAYQNGDSLQALVDKLKLKPETSDWLSRGKASSNPRLANPKVLDAAFSDDVLKKKHNSEPIDIGNNTLLVVRIAEHQPEHQLTLDEVKPQVRNELIARDGAKLVEKRGQTALAELQKGGSPVLAWSAAHQVSRNNLAGLPLSDARSVFSLSGAKLPAYAGVKHDNGDYIIYRVNAVTAAPAPSGAERAQLNNALGEVSANAQLSAYLQTLREEYKVTMPRQAQAVDQQ</sequence>
<keyword evidence="11" id="KW-0697">Rotamase</keyword>
<dbReference type="InterPro" id="IPR046357">
    <property type="entry name" value="PPIase_dom_sf"/>
</dbReference>
<reference evidence="14" key="1">
    <citation type="submission" date="2023-06" db="EMBL/GenBank/DDBJ databases">
        <authorList>
            <person name="Zhang S."/>
        </authorList>
    </citation>
    <scope>NUCLEOTIDE SEQUENCE</scope>
    <source>
        <strain evidence="14">SG2303</strain>
    </source>
</reference>
<evidence type="ECO:0000256" key="12">
    <source>
        <dbReference type="SAM" id="Phobius"/>
    </source>
</evidence>
<evidence type="ECO:0000256" key="8">
    <source>
        <dbReference type="ARBA" id="ARBA00038408"/>
    </source>
</evidence>
<gene>
    <name evidence="14" type="ORF">QU481_20520</name>
</gene>
<evidence type="ECO:0000259" key="13">
    <source>
        <dbReference type="PROSITE" id="PS50198"/>
    </source>
</evidence>
<dbReference type="EMBL" id="JAUEDK010000058">
    <property type="protein sequence ID" value="MDN0077230.1"/>
    <property type="molecule type" value="Genomic_DNA"/>
</dbReference>
<dbReference type="Pfam" id="PF00639">
    <property type="entry name" value="Rotamase"/>
    <property type="match status" value="1"/>
</dbReference>
<evidence type="ECO:0000256" key="6">
    <source>
        <dbReference type="ARBA" id="ARBA00023136"/>
    </source>
</evidence>
<dbReference type="SUPFAM" id="SSF109998">
    <property type="entry name" value="Triger factor/SurA peptide-binding domain-like"/>
    <property type="match status" value="1"/>
</dbReference>
<dbReference type="InterPro" id="IPR000297">
    <property type="entry name" value="PPIase_PpiC"/>
</dbReference>
<dbReference type="InterPro" id="IPR052029">
    <property type="entry name" value="PpiD_chaperone"/>
</dbReference>
<keyword evidence="5 12" id="KW-1133">Transmembrane helix</keyword>
<keyword evidence="15" id="KW-1185">Reference proteome</keyword>
<proteinExistence type="inferred from homology"/>
<evidence type="ECO:0000256" key="4">
    <source>
        <dbReference type="ARBA" id="ARBA00022692"/>
    </source>
</evidence>
<comment type="caution">
    <text evidence="14">The sequence shown here is derived from an EMBL/GenBank/DDBJ whole genome shotgun (WGS) entry which is preliminary data.</text>
</comment>
<dbReference type="PANTHER" id="PTHR47529:SF1">
    <property type="entry name" value="PERIPLASMIC CHAPERONE PPID"/>
    <property type="match status" value="1"/>
</dbReference>
<accession>A0ABT7XU23</accession>
<comment type="subcellular location">
    <subcellularLocation>
        <location evidence="1">Cell inner membrane</location>
        <topology evidence="1">Single-pass type II membrane protein</topology>
        <orientation evidence="1">Periplasmic side</orientation>
    </subcellularLocation>
</comment>
<evidence type="ECO:0000256" key="10">
    <source>
        <dbReference type="ARBA" id="ARBA00042775"/>
    </source>
</evidence>
<keyword evidence="6 12" id="KW-0472">Membrane</keyword>
<protein>
    <recommendedName>
        <fullName evidence="9">Periplasmic chaperone PpiD</fullName>
    </recommendedName>
    <alternativeName>
        <fullName evidence="10">Periplasmic folding chaperone</fullName>
    </alternativeName>
</protein>
<keyword evidence="4 12" id="KW-0812">Transmembrane</keyword>
<keyword evidence="3" id="KW-0997">Cell inner membrane</keyword>
<dbReference type="Gene3D" id="3.10.50.40">
    <property type="match status" value="1"/>
</dbReference>
<feature type="transmembrane region" description="Helical" evidence="12">
    <location>
        <begin position="12"/>
        <end position="32"/>
    </location>
</feature>
<dbReference type="RefSeq" id="WP_289831873.1">
    <property type="nucleotide sequence ID" value="NZ_JAUEDK010000058.1"/>
</dbReference>
<evidence type="ECO:0000256" key="11">
    <source>
        <dbReference type="PROSITE-ProRule" id="PRU00278"/>
    </source>
</evidence>
<evidence type="ECO:0000256" key="7">
    <source>
        <dbReference type="ARBA" id="ARBA00023186"/>
    </source>
</evidence>
<keyword evidence="2" id="KW-1003">Cell membrane</keyword>
<evidence type="ECO:0000313" key="14">
    <source>
        <dbReference type="EMBL" id="MDN0077230.1"/>
    </source>
</evidence>
<dbReference type="Gene3D" id="1.10.4030.10">
    <property type="entry name" value="Porin chaperone SurA, peptide-binding domain"/>
    <property type="match status" value="1"/>
</dbReference>